<dbReference type="Proteomes" id="UP000322144">
    <property type="component" value="Segment"/>
</dbReference>
<evidence type="ECO:0000313" key="2">
    <source>
        <dbReference type="Proteomes" id="UP000322144"/>
    </source>
</evidence>
<dbReference type="RefSeq" id="YP_010660958.1">
    <property type="nucleotide sequence ID" value="NC_070882.1"/>
</dbReference>
<keyword evidence="2" id="KW-1185">Reference proteome</keyword>
<dbReference type="KEGG" id="vg:77936968"/>
<reference evidence="1 2" key="1">
    <citation type="submission" date="2019-06" db="EMBL/GenBank/DDBJ databases">
        <title>A distant relative of Phikzvirus genus phages from a therapeutic phage collection.</title>
        <authorList>
            <person name="Hejnowicz M.S."/>
            <person name="Dabrowski K."/>
            <person name="Gawor J."/>
            <person name="Weber-Dabrowska B."/>
            <person name="Gromadka R."/>
            <person name="Lobocka M.B."/>
        </authorList>
    </citation>
    <scope>NUCLEOTIDE SEQUENCE [LARGE SCALE GENOMIC DNA]</scope>
</reference>
<sequence>MKEQNIDHNKPYTYVVSDSEGNMRVLTTLGDELQVQIDYAVGTGGKAKVEHIEEGIRGLCHSSTSTRLLRATVPGFYKMLEGIMGKIGRAMAEPENWTTGNNGRLAFHIETLFGADKKFWPLITQSVYERLQYDGYVSVDVQVAEDEEQPIKLVTRFGIPARMV</sequence>
<name>A0A5C1K762_9CAUD</name>
<dbReference type="EMBL" id="MN103543">
    <property type="protein sequence ID" value="QEM41947.1"/>
    <property type="molecule type" value="Genomic_DNA"/>
</dbReference>
<evidence type="ECO:0000313" key="1">
    <source>
        <dbReference type="EMBL" id="QEM41947.1"/>
    </source>
</evidence>
<dbReference type="GeneID" id="77936968"/>
<protein>
    <submittedName>
        <fullName evidence="1">Uncharacterized protein</fullName>
    </submittedName>
</protein>
<organism evidence="1 2">
    <name type="scientific">Pseudomonas phage vB_PaeM_PS119XW</name>
    <dbReference type="NCBI Taxonomy" id="2601632"/>
    <lineage>
        <taxon>Viruses</taxon>
        <taxon>Duplodnaviria</taxon>
        <taxon>Heunggongvirae</taxon>
        <taxon>Uroviricota</taxon>
        <taxon>Caudoviricetes</taxon>
        <taxon>Chimalliviridae</taxon>
        <taxon>Pawinskivirus</taxon>
        <taxon>Pawinskivirus PS119XW</taxon>
    </lineage>
</organism>
<accession>A0A5C1K762</accession>
<proteinExistence type="predicted"/>